<dbReference type="SUPFAM" id="SSF53850">
    <property type="entry name" value="Periplasmic binding protein-like II"/>
    <property type="match status" value="1"/>
</dbReference>
<comment type="similarity">
    <text evidence="1">Belongs to the UPF0065 (bug) family.</text>
</comment>
<dbReference type="Proteomes" id="UP000321058">
    <property type="component" value="Unassembled WGS sequence"/>
</dbReference>
<accession>A0A512NIS3</accession>
<dbReference type="RefSeq" id="WP_246158923.1">
    <property type="nucleotide sequence ID" value="NZ_BKAJ01000112.1"/>
</dbReference>
<dbReference type="PIRSF" id="PIRSF017082">
    <property type="entry name" value="YflP"/>
    <property type="match status" value="1"/>
</dbReference>
<comment type="caution">
    <text evidence="2">The sequence shown here is derived from an EMBL/GenBank/DDBJ whole genome shotgun (WGS) entry which is preliminary data.</text>
</comment>
<evidence type="ECO:0000313" key="3">
    <source>
        <dbReference type="Proteomes" id="UP000321058"/>
    </source>
</evidence>
<protein>
    <submittedName>
        <fullName evidence="2">MFS transporter</fullName>
    </submittedName>
</protein>
<dbReference type="InterPro" id="IPR042100">
    <property type="entry name" value="Bug_dom1"/>
</dbReference>
<gene>
    <name evidence="2" type="ORF">RSO01_60170</name>
</gene>
<name>A0A512NIS3_9HYPH</name>
<dbReference type="CDD" id="cd13578">
    <property type="entry name" value="PBP2_Bug27"/>
    <property type="match status" value="1"/>
</dbReference>
<dbReference type="PANTHER" id="PTHR42928">
    <property type="entry name" value="TRICARBOXYLATE-BINDING PROTEIN"/>
    <property type="match status" value="1"/>
</dbReference>
<dbReference type="Gene3D" id="3.40.190.150">
    <property type="entry name" value="Bordetella uptake gene, domain 1"/>
    <property type="match status" value="1"/>
</dbReference>
<proteinExistence type="inferred from homology"/>
<organism evidence="2 3">
    <name type="scientific">Reyranella soli</name>
    <dbReference type="NCBI Taxonomy" id="1230389"/>
    <lineage>
        <taxon>Bacteria</taxon>
        <taxon>Pseudomonadati</taxon>
        <taxon>Pseudomonadota</taxon>
        <taxon>Alphaproteobacteria</taxon>
        <taxon>Hyphomicrobiales</taxon>
        <taxon>Reyranellaceae</taxon>
        <taxon>Reyranella</taxon>
    </lineage>
</organism>
<dbReference type="EMBL" id="BKAJ01000112">
    <property type="protein sequence ID" value="GEP58851.1"/>
    <property type="molecule type" value="Genomic_DNA"/>
</dbReference>
<dbReference type="AlphaFoldDB" id="A0A512NIS3"/>
<evidence type="ECO:0000256" key="1">
    <source>
        <dbReference type="ARBA" id="ARBA00006987"/>
    </source>
</evidence>
<dbReference type="Gene3D" id="3.40.190.10">
    <property type="entry name" value="Periplasmic binding protein-like II"/>
    <property type="match status" value="1"/>
</dbReference>
<reference evidence="2 3" key="1">
    <citation type="submission" date="2019-07" db="EMBL/GenBank/DDBJ databases">
        <title>Whole genome shotgun sequence of Reyranella soli NBRC 108950.</title>
        <authorList>
            <person name="Hosoyama A."/>
            <person name="Uohara A."/>
            <person name="Ohji S."/>
            <person name="Ichikawa N."/>
        </authorList>
    </citation>
    <scope>NUCLEOTIDE SEQUENCE [LARGE SCALE GENOMIC DNA]</scope>
    <source>
        <strain evidence="2 3">NBRC 108950</strain>
    </source>
</reference>
<dbReference type="PANTHER" id="PTHR42928:SF5">
    <property type="entry name" value="BLR1237 PROTEIN"/>
    <property type="match status" value="1"/>
</dbReference>
<dbReference type="Pfam" id="PF03401">
    <property type="entry name" value="TctC"/>
    <property type="match status" value="1"/>
</dbReference>
<evidence type="ECO:0000313" key="2">
    <source>
        <dbReference type="EMBL" id="GEP58851.1"/>
    </source>
</evidence>
<keyword evidence="3" id="KW-1185">Reference proteome</keyword>
<sequence>MKLDRRTAIRGALAVGVASGARNAGAGTWPDKPIRWIIPYAPGGFADSLTRLVLSKFDLGQPFVVDSRPGANGLIGTELVAHARPDGYTFITVVAAHAINKTLYAGKLKFDHQLSFSPVSLIATTPTMLLVTNSLPVKNVAELISYARANPGKLSYGETGVGSAGQLTAEMLKQATGIQMENISYKGSAPAIADLAAGNIQVLVDGPSNALSNVRAGRIRALAMISKDRAPGVEEIPTIVEAGGPAIESSSWVMFLAPAGTPAEIIQRLSAEVQKAVKSPELTKQFSEMGLVPVGSTPAQAAKFFVDEVAKWGEVITKAGIKVEM</sequence>
<dbReference type="InterPro" id="IPR005064">
    <property type="entry name" value="BUG"/>
</dbReference>